<protein>
    <submittedName>
        <fullName evidence="1">Uncharacterized protein</fullName>
    </submittedName>
</protein>
<evidence type="ECO:0000313" key="1">
    <source>
        <dbReference type="EMBL" id="SDS20895.1"/>
    </source>
</evidence>
<dbReference type="OrthoDB" id="3780846at2"/>
<keyword evidence="2" id="KW-1185">Reference proteome</keyword>
<gene>
    <name evidence="1" type="ORF">SAMN04488570_1371</name>
</gene>
<dbReference type="AlphaFoldDB" id="A0A1H1QBU8"/>
<dbReference type="EMBL" id="LT629757">
    <property type="protein sequence ID" value="SDS20895.1"/>
    <property type="molecule type" value="Genomic_DNA"/>
</dbReference>
<dbReference type="Proteomes" id="UP000198859">
    <property type="component" value="Chromosome I"/>
</dbReference>
<reference evidence="2" key="1">
    <citation type="submission" date="2016-10" db="EMBL/GenBank/DDBJ databases">
        <authorList>
            <person name="Varghese N."/>
            <person name="Submissions S."/>
        </authorList>
    </citation>
    <scope>NUCLEOTIDE SEQUENCE [LARGE SCALE GENOMIC DNA]</scope>
    <source>
        <strain evidence="2">DSM 22127</strain>
    </source>
</reference>
<accession>A0A1H1QBU8</accession>
<proteinExistence type="predicted"/>
<evidence type="ECO:0000313" key="2">
    <source>
        <dbReference type="Proteomes" id="UP000198859"/>
    </source>
</evidence>
<dbReference type="RefSeq" id="WP_091727609.1">
    <property type="nucleotide sequence ID" value="NZ_LT629757.1"/>
</dbReference>
<name>A0A1H1QBU8_9ACTN</name>
<sequence length="126" mass="14039">MDIWKVTLVNEERLTVRIVVDDLQKKAGRSASALLDTNPDQPGAEFQIGSGLYDSDWQIFKVGGNEPLNCPIEQGLNYQSDVIRWTTGPKCLGKYSKVRVRVATQSGGNKDYSPGPKSMHPWVARF</sequence>
<organism evidence="1 2">
    <name type="scientific">Nocardioides scoriae</name>
    <dbReference type="NCBI Taxonomy" id="642780"/>
    <lineage>
        <taxon>Bacteria</taxon>
        <taxon>Bacillati</taxon>
        <taxon>Actinomycetota</taxon>
        <taxon>Actinomycetes</taxon>
        <taxon>Propionibacteriales</taxon>
        <taxon>Nocardioidaceae</taxon>
        <taxon>Nocardioides</taxon>
    </lineage>
</organism>